<keyword evidence="2" id="KW-1185">Reference proteome</keyword>
<sequence>MNDKRQRAQRPFAGRQPGHIGTILQKAQILRERQAAWNALLGLEAQDCTWLAGWSNNTLQVLCQSPVWHTWLRRHEKKLIKSWNKAFPDSPVQQIQSSVRPWQAQLPTQSPAPKKTHRYATQAAPILRESGKAMAPDIAAAMLRLAATLEQAQAEAVTRVSAKEKGAEASE</sequence>
<reference evidence="1 2" key="1">
    <citation type="journal article" date="2021" name="ISME J.">
        <title>Genomic evolution of the class Acidithiobacillia: deep-branching Proteobacteria living in extreme acidic conditions.</title>
        <authorList>
            <person name="Moya-Beltran A."/>
            <person name="Beard S."/>
            <person name="Rojas-Villalobos C."/>
            <person name="Issotta F."/>
            <person name="Gallardo Y."/>
            <person name="Ulloa R."/>
            <person name="Giaveno A."/>
            <person name="Degli Esposti M."/>
            <person name="Johnson D.B."/>
            <person name="Quatrini R."/>
        </authorList>
    </citation>
    <scope>NUCLEOTIDE SEQUENCE [LARGE SCALE GENOMIC DNA]</scope>
    <source>
        <strain evidence="1 2">GG1-14</strain>
    </source>
</reference>
<name>A0ACD5HEN0_9PROT</name>
<gene>
    <name evidence="1" type="ORF">HHS34_013195</name>
</gene>
<protein>
    <submittedName>
        <fullName evidence="1">DciA family protein</fullName>
    </submittedName>
</protein>
<evidence type="ECO:0000313" key="2">
    <source>
        <dbReference type="Proteomes" id="UP001195965"/>
    </source>
</evidence>
<proteinExistence type="predicted"/>
<evidence type="ECO:0000313" key="1">
    <source>
        <dbReference type="EMBL" id="XRI73380.1"/>
    </source>
</evidence>
<dbReference type="Proteomes" id="UP001195965">
    <property type="component" value="Chromosome"/>
</dbReference>
<dbReference type="EMBL" id="CP127526">
    <property type="protein sequence ID" value="XRI73380.1"/>
    <property type="molecule type" value="Genomic_DNA"/>
</dbReference>
<organism evidence="1 2">
    <name type="scientific">Acidithiobacillus montserratensis</name>
    <dbReference type="NCBI Taxonomy" id="2729135"/>
    <lineage>
        <taxon>Bacteria</taxon>
        <taxon>Pseudomonadati</taxon>
        <taxon>Pseudomonadota</taxon>
        <taxon>Acidithiobacillia</taxon>
        <taxon>Acidithiobacillales</taxon>
        <taxon>Acidithiobacillaceae</taxon>
        <taxon>Acidithiobacillus</taxon>
    </lineage>
</organism>
<accession>A0ACD5HEN0</accession>